<dbReference type="STRING" id="1477437.SAMN05444682_112128"/>
<feature type="domain" description="DUF1972" evidence="3">
    <location>
        <begin position="4"/>
        <end position="172"/>
    </location>
</feature>
<dbReference type="InterPro" id="IPR001296">
    <property type="entry name" value="Glyco_trans_1"/>
</dbReference>
<dbReference type="Pfam" id="PF00534">
    <property type="entry name" value="Glycos_transf_1"/>
    <property type="match status" value="1"/>
</dbReference>
<evidence type="ECO:0000313" key="5">
    <source>
        <dbReference type="Proteomes" id="UP000198670"/>
    </source>
</evidence>
<evidence type="ECO:0000259" key="3">
    <source>
        <dbReference type="Pfam" id="PF09314"/>
    </source>
</evidence>
<dbReference type="AlphaFoldDB" id="A0A1I3TDZ9"/>
<feature type="domain" description="Glycosyl transferase family 1" evidence="2">
    <location>
        <begin position="188"/>
        <end position="327"/>
    </location>
</feature>
<dbReference type="OrthoDB" id="9792269at2"/>
<dbReference type="EMBL" id="FOQO01000012">
    <property type="protein sequence ID" value="SFJ68840.1"/>
    <property type="molecule type" value="Genomic_DNA"/>
</dbReference>
<keyword evidence="5" id="KW-1185">Reference proteome</keyword>
<dbReference type="PANTHER" id="PTHR46401:SF2">
    <property type="entry name" value="GLYCOSYLTRANSFERASE WBBK-RELATED"/>
    <property type="match status" value="1"/>
</dbReference>
<accession>A0A1I3TDZ9</accession>
<organism evidence="4 5">
    <name type="scientific">Parapedobacter indicus</name>
    <dbReference type="NCBI Taxonomy" id="1477437"/>
    <lineage>
        <taxon>Bacteria</taxon>
        <taxon>Pseudomonadati</taxon>
        <taxon>Bacteroidota</taxon>
        <taxon>Sphingobacteriia</taxon>
        <taxon>Sphingobacteriales</taxon>
        <taxon>Sphingobacteriaceae</taxon>
        <taxon>Parapedobacter</taxon>
    </lineage>
</organism>
<gene>
    <name evidence="4" type="ORF">SAMN05444682_112128</name>
</gene>
<evidence type="ECO:0000256" key="1">
    <source>
        <dbReference type="ARBA" id="ARBA00022679"/>
    </source>
</evidence>
<reference evidence="4 5" key="1">
    <citation type="submission" date="2016-10" db="EMBL/GenBank/DDBJ databases">
        <authorList>
            <person name="de Groot N.N."/>
        </authorList>
    </citation>
    <scope>NUCLEOTIDE SEQUENCE [LARGE SCALE GENOMIC DNA]</scope>
    <source>
        <strain evidence="4 5">RK1</strain>
    </source>
</reference>
<protein>
    <submittedName>
        <fullName evidence="4">Glycosyltransferase involved in cell wall bisynthesis</fullName>
    </submittedName>
</protein>
<dbReference type="SUPFAM" id="SSF53756">
    <property type="entry name" value="UDP-Glycosyltransferase/glycogen phosphorylase"/>
    <property type="match status" value="1"/>
</dbReference>
<proteinExistence type="predicted"/>
<dbReference type="GO" id="GO:0016757">
    <property type="term" value="F:glycosyltransferase activity"/>
    <property type="evidence" value="ECO:0007669"/>
    <property type="project" value="InterPro"/>
</dbReference>
<evidence type="ECO:0000313" key="4">
    <source>
        <dbReference type="EMBL" id="SFJ68840.1"/>
    </source>
</evidence>
<evidence type="ECO:0000259" key="2">
    <source>
        <dbReference type="Pfam" id="PF00534"/>
    </source>
</evidence>
<dbReference type="PANTHER" id="PTHR46401">
    <property type="entry name" value="GLYCOSYLTRANSFERASE WBBK-RELATED"/>
    <property type="match status" value="1"/>
</dbReference>
<name>A0A1I3TDZ9_9SPHI</name>
<dbReference type="InterPro" id="IPR015393">
    <property type="entry name" value="DUF1972"/>
</dbReference>
<dbReference type="Proteomes" id="UP000198670">
    <property type="component" value="Unassembled WGS sequence"/>
</dbReference>
<dbReference type="RefSeq" id="WP_090630787.1">
    <property type="nucleotide sequence ID" value="NZ_FOQO01000012.1"/>
</dbReference>
<dbReference type="Pfam" id="PF09314">
    <property type="entry name" value="DUF1972"/>
    <property type="match status" value="1"/>
</dbReference>
<sequence length="360" mass="41134">MKRKTIAIIGTNGLPGRYGGWDQLMNNLTTKLRGKYHFIVYTSSFNAVEGIKEVNGAKLVIIKLKANGWQSVPYDGISLLHAAFKYDILLVLGTSGCVILPLIRLFSKKIILNPDGAEWKRGKWNPVVQRFLKLSERIGIKFAHSVIADNKVFQDHILKEYNKASFLIEYGGDNAVSVELTENTCRKYEIQKGNYAFKVCRIEPENNIDLILEAFSCCKSKILLIGNWNFSDYGRKLRKKYSGFENMLLLDPIYEQVTLDELRSNCGIYVHGHSVGGTNPSLVEAMTLGLCCLVYDVDYNRETTENKAIYFRNSEELKKLVNDFENGVLDNQYVGQKMTEIAKKRYKWSVIVDKYNQLFK</sequence>
<dbReference type="Gene3D" id="3.40.50.2000">
    <property type="entry name" value="Glycogen Phosphorylase B"/>
    <property type="match status" value="1"/>
</dbReference>
<keyword evidence="1 4" id="KW-0808">Transferase</keyword>